<dbReference type="SUPFAM" id="SSF56219">
    <property type="entry name" value="DNase I-like"/>
    <property type="match status" value="1"/>
</dbReference>
<evidence type="ECO:0000259" key="1">
    <source>
        <dbReference type="Pfam" id="PF03372"/>
    </source>
</evidence>
<dbReference type="Pfam" id="PF03372">
    <property type="entry name" value="Exo_endo_phos"/>
    <property type="match status" value="1"/>
</dbReference>
<dbReference type="OrthoDB" id="413148at2759"/>
<proteinExistence type="predicted"/>
<evidence type="ECO:0000313" key="3">
    <source>
        <dbReference type="Proteomes" id="UP000186817"/>
    </source>
</evidence>
<keyword evidence="3" id="KW-1185">Reference proteome</keyword>
<comment type="caution">
    <text evidence="2">The sequence shown here is derived from an EMBL/GenBank/DDBJ whole genome shotgun (WGS) entry which is preliminary data.</text>
</comment>
<dbReference type="InterPro" id="IPR036691">
    <property type="entry name" value="Endo/exonu/phosph_ase_sf"/>
</dbReference>
<organism evidence="2 3">
    <name type="scientific">Symbiodinium microadriaticum</name>
    <name type="common">Dinoflagellate</name>
    <name type="synonym">Zooxanthella microadriatica</name>
    <dbReference type="NCBI Taxonomy" id="2951"/>
    <lineage>
        <taxon>Eukaryota</taxon>
        <taxon>Sar</taxon>
        <taxon>Alveolata</taxon>
        <taxon>Dinophyceae</taxon>
        <taxon>Suessiales</taxon>
        <taxon>Symbiodiniaceae</taxon>
        <taxon>Symbiodinium</taxon>
    </lineage>
</organism>
<dbReference type="Proteomes" id="UP000186817">
    <property type="component" value="Unassembled WGS sequence"/>
</dbReference>
<gene>
    <name evidence="2" type="ORF">AK812_SmicGene36522</name>
</gene>
<dbReference type="InterPro" id="IPR005135">
    <property type="entry name" value="Endo/exonuclease/phosphatase"/>
</dbReference>
<name>A0A1Q9CIL7_SYMMI</name>
<protein>
    <recommendedName>
        <fullName evidence="1">Endonuclease/exonuclease/phosphatase domain-containing protein</fullName>
    </recommendedName>
</protein>
<dbReference type="GO" id="GO:0003824">
    <property type="term" value="F:catalytic activity"/>
    <property type="evidence" value="ECO:0007669"/>
    <property type="project" value="InterPro"/>
</dbReference>
<dbReference type="EMBL" id="LSRX01001166">
    <property type="protein sequence ID" value="OLP82789.1"/>
    <property type="molecule type" value="Genomic_DNA"/>
</dbReference>
<dbReference type="Gene3D" id="3.60.10.10">
    <property type="entry name" value="Endonuclease/exonuclease/phosphatase"/>
    <property type="match status" value="1"/>
</dbReference>
<accession>A0A1Q9CIL7</accession>
<evidence type="ECO:0000313" key="2">
    <source>
        <dbReference type="EMBL" id="OLP82789.1"/>
    </source>
</evidence>
<sequence>MGFEEVCKVEQRLVGAGGVLRFCHDRWDLVTGRPAHAARQWVSRAIPGQLGAVIDRGSWITKDDAEAIGLMRVTREASAAILAASGRALAGTALFLTPLNWSDFGVCQPSLLWVAKETDEEWSHYLGRVHKDANEHGLVAGGGRLGLRLDALDPRIVPRKSMWQLRGAGPQWHLEDVEQVLEESGYGEIEILSRTYRRGCVIWNFLASRQDFRDYVPIELADEEGVSFVAEASKVNRRKASGNTRAVPAERTQSFKPAPLEEFIKAPRARRSEIDEEDAALTGAEASASVALAGSKRPREGGATEPADAKAKRLAIAPHWDGKAPDGSILTGYLELHAVSVAHAVNILVLHRDAVHKFPAKADASDMGHFLVLKCEASHYEYVRLPGKDIAALWPGAVVPKFAGHRGGGGGQERSKEESTLGIFSSTQELRLAQMLGWAQRCFLTVDKVLLLQELDLNPASAYSYVQDWKRRGFVCVLSSGPVLRAAIISREPIRKVTTPELMDAERAVFACREFEVDDVVQKFIIGSVYGHSGDEDLASALVLRALAFVQGTGLPWIVMGDFNLESNCARFQNACFNGTAHCMDSFFGSANSLPATRIGGRRRIDFGMSDPRVIPATLRHFTSVADHYAVYYEIANVVGIAQFRRPARMRLEQSGDDEALAARFEEIWNEGTFAEHLEGDDVDAAWKALSNVAERLLSDSSDANAALTEEPVLLRRLRRLGRRLRQLQLEPADEQLQRTTFRTLTGLAHAVPELHDWAERTLEGLFCDREQRHQHDGGCAPQRTHREVEGEDLVDNPNKAVSWIQAHANFELQGGAAQMVQDPTAPLRAVHPATILEEQEAVWSTMWTAEAQPIEPFETILSEIGGAKPEYDLTSSGVELSVPCQGDAWSSRGRRRLVASSCNFPCNGLNGSLA</sequence>
<dbReference type="AlphaFoldDB" id="A0A1Q9CIL7"/>
<reference evidence="2 3" key="1">
    <citation type="submission" date="2016-02" db="EMBL/GenBank/DDBJ databases">
        <title>Genome analysis of coral dinoflagellate symbionts highlights evolutionary adaptations to a symbiotic lifestyle.</title>
        <authorList>
            <person name="Aranda M."/>
            <person name="Li Y."/>
            <person name="Liew Y.J."/>
            <person name="Baumgarten S."/>
            <person name="Simakov O."/>
            <person name="Wilson M."/>
            <person name="Piel J."/>
            <person name="Ashoor H."/>
            <person name="Bougouffa S."/>
            <person name="Bajic V.B."/>
            <person name="Ryu T."/>
            <person name="Ravasi T."/>
            <person name="Bayer T."/>
            <person name="Micklem G."/>
            <person name="Kim H."/>
            <person name="Bhak J."/>
            <person name="Lajeunesse T.C."/>
            <person name="Voolstra C.R."/>
        </authorList>
    </citation>
    <scope>NUCLEOTIDE SEQUENCE [LARGE SCALE GENOMIC DNA]</scope>
    <source>
        <strain evidence="2 3">CCMP2467</strain>
    </source>
</reference>
<feature type="domain" description="Endonuclease/exonuclease/phosphatase" evidence="1">
    <location>
        <begin position="449"/>
        <end position="606"/>
    </location>
</feature>